<name>A0A0E0GML6_ORYNI</name>
<feature type="compositionally biased region" description="Basic and acidic residues" evidence="1">
    <location>
        <begin position="27"/>
        <end position="40"/>
    </location>
</feature>
<evidence type="ECO:0000256" key="1">
    <source>
        <dbReference type="SAM" id="MobiDB-lite"/>
    </source>
</evidence>
<protein>
    <submittedName>
        <fullName evidence="2">Uncharacterized protein</fullName>
    </submittedName>
</protein>
<evidence type="ECO:0000313" key="2">
    <source>
        <dbReference type="EnsemblPlants" id="ONIVA03G18980.1"/>
    </source>
</evidence>
<dbReference type="Gramene" id="ONIVA03G18980.1">
    <property type="protein sequence ID" value="ONIVA03G18980.1"/>
    <property type="gene ID" value="ONIVA03G18980"/>
</dbReference>
<sequence length="75" mass="8433">MVADNCLSVLTFGLRGGHQGRKRRGHGHQEMSRCARDPRTTRGRGRKEGSVMTQRKPVQAVAVRVRSAVKRRHAE</sequence>
<keyword evidence="3" id="KW-1185">Reference proteome</keyword>
<organism evidence="2">
    <name type="scientific">Oryza nivara</name>
    <name type="common">Indian wild rice</name>
    <name type="synonym">Oryza sativa f. spontanea</name>
    <dbReference type="NCBI Taxonomy" id="4536"/>
    <lineage>
        <taxon>Eukaryota</taxon>
        <taxon>Viridiplantae</taxon>
        <taxon>Streptophyta</taxon>
        <taxon>Embryophyta</taxon>
        <taxon>Tracheophyta</taxon>
        <taxon>Spermatophyta</taxon>
        <taxon>Magnoliopsida</taxon>
        <taxon>Liliopsida</taxon>
        <taxon>Poales</taxon>
        <taxon>Poaceae</taxon>
        <taxon>BOP clade</taxon>
        <taxon>Oryzoideae</taxon>
        <taxon>Oryzeae</taxon>
        <taxon>Oryzinae</taxon>
        <taxon>Oryza</taxon>
    </lineage>
</organism>
<dbReference type="Proteomes" id="UP000006591">
    <property type="component" value="Chromosome 3"/>
</dbReference>
<proteinExistence type="predicted"/>
<accession>A0A0E0GML6</accession>
<feature type="region of interest" description="Disordered" evidence="1">
    <location>
        <begin position="16"/>
        <end position="63"/>
    </location>
</feature>
<reference evidence="2" key="1">
    <citation type="submission" date="2015-04" db="UniProtKB">
        <authorList>
            <consortium name="EnsemblPlants"/>
        </authorList>
    </citation>
    <scope>IDENTIFICATION</scope>
    <source>
        <strain evidence="2">SL10</strain>
    </source>
</reference>
<dbReference type="HOGENOM" id="CLU_2675299_0_0_1"/>
<dbReference type="AlphaFoldDB" id="A0A0E0GML6"/>
<reference evidence="2" key="2">
    <citation type="submission" date="2018-04" db="EMBL/GenBank/DDBJ databases">
        <title>OnivRS2 (Oryza nivara Reference Sequence Version 2).</title>
        <authorList>
            <person name="Zhang J."/>
            <person name="Kudrna D."/>
            <person name="Lee S."/>
            <person name="Talag J."/>
            <person name="Rajasekar S."/>
            <person name="Welchert J."/>
            <person name="Hsing Y.-I."/>
            <person name="Wing R.A."/>
        </authorList>
    </citation>
    <scope>NUCLEOTIDE SEQUENCE [LARGE SCALE GENOMIC DNA]</scope>
    <source>
        <strain evidence="2">SL10</strain>
    </source>
</reference>
<evidence type="ECO:0000313" key="3">
    <source>
        <dbReference type="Proteomes" id="UP000006591"/>
    </source>
</evidence>
<dbReference type="EnsemblPlants" id="ONIVA03G18980.1">
    <property type="protein sequence ID" value="ONIVA03G18980.1"/>
    <property type="gene ID" value="ONIVA03G18980"/>
</dbReference>